<reference evidence="2" key="1">
    <citation type="submission" date="2020-05" db="EMBL/GenBank/DDBJ databases">
        <title>WGS assembly of Panicum virgatum.</title>
        <authorList>
            <person name="Lovell J.T."/>
            <person name="Jenkins J."/>
            <person name="Shu S."/>
            <person name="Juenger T.E."/>
            <person name="Schmutz J."/>
        </authorList>
    </citation>
    <scope>NUCLEOTIDE SEQUENCE</scope>
    <source>
        <strain evidence="2">AP13</strain>
    </source>
</reference>
<sequence>MAGSRRSPFKFMTQVNGTSCCTTLSGLVAGVASVTPSALASMTSAPSAPSMASASSTSWQMRLGRQTGRRHRERRKGGGVGTGGAPRRRCEGTPAQVRRCGSSKNRKEGGAAHAQRECREETTEPPIQNPRRASSRAMCLLEGGRLFSGLPLHGV</sequence>
<keyword evidence="3" id="KW-1185">Reference proteome</keyword>
<feature type="compositionally biased region" description="Basic and acidic residues" evidence="1">
    <location>
        <begin position="105"/>
        <end position="122"/>
    </location>
</feature>
<feature type="compositionally biased region" description="Basic residues" evidence="1">
    <location>
        <begin position="67"/>
        <end position="77"/>
    </location>
</feature>
<dbReference type="EMBL" id="CM029045">
    <property type="protein sequence ID" value="KAG2602502.1"/>
    <property type="molecule type" value="Genomic_DNA"/>
</dbReference>
<comment type="caution">
    <text evidence="2">The sequence shown here is derived from an EMBL/GenBank/DDBJ whole genome shotgun (WGS) entry which is preliminary data.</text>
</comment>
<evidence type="ECO:0000313" key="3">
    <source>
        <dbReference type="Proteomes" id="UP000823388"/>
    </source>
</evidence>
<evidence type="ECO:0000313" key="2">
    <source>
        <dbReference type="EMBL" id="KAG2602502.1"/>
    </source>
</evidence>
<evidence type="ECO:0000256" key="1">
    <source>
        <dbReference type="SAM" id="MobiDB-lite"/>
    </source>
</evidence>
<feature type="compositionally biased region" description="Low complexity" evidence="1">
    <location>
        <begin position="41"/>
        <end position="66"/>
    </location>
</feature>
<dbReference type="AlphaFoldDB" id="A0A8T0SSE2"/>
<gene>
    <name evidence="2" type="ORF">PVAP13_5KG693432</name>
</gene>
<name>A0A8T0SSE2_PANVG</name>
<protein>
    <submittedName>
        <fullName evidence="2">Uncharacterized protein</fullName>
    </submittedName>
</protein>
<proteinExistence type="predicted"/>
<accession>A0A8T0SSE2</accession>
<feature type="region of interest" description="Disordered" evidence="1">
    <location>
        <begin position="41"/>
        <end position="133"/>
    </location>
</feature>
<organism evidence="2 3">
    <name type="scientific">Panicum virgatum</name>
    <name type="common">Blackwell switchgrass</name>
    <dbReference type="NCBI Taxonomy" id="38727"/>
    <lineage>
        <taxon>Eukaryota</taxon>
        <taxon>Viridiplantae</taxon>
        <taxon>Streptophyta</taxon>
        <taxon>Embryophyta</taxon>
        <taxon>Tracheophyta</taxon>
        <taxon>Spermatophyta</taxon>
        <taxon>Magnoliopsida</taxon>
        <taxon>Liliopsida</taxon>
        <taxon>Poales</taxon>
        <taxon>Poaceae</taxon>
        <taxon>PACMAD clade</taxon>
        <taxon>Panicoideae</taxon>
        <taxon>Panicodae</taxon>
        <taxon>Paniceae</taxon>
        <taxon>Panicinae</taxon>
        <taxon>Panicum</taxon>
        <taxon>Panicum sect. Hiantes</taxon>
    </lineage>
</organism>
<dbReference type="Proteomes" id="UP000823388">
    <property type="component" value="Chromosome 5K"/>
</dbReference>